<feature type="domain" description="VOC" evidence="3">
    <location>
        <begin position="198"/>
        <end position="332"/>
    </location>
</feature>
<organism evidence="4 5">
    <name type="scientific">Zasmidium cellare</name>
    <name type="common">Wine cellar mold</name>
    <name type="synonym">Racodium cellare</name>
    <dbReference type="NCBI Taxonomy" id="395010"/>
    <lineage>
        <taxon>Eukaryota</taxon>
        <taxon>Fungi</taxon>
        <taxon>Dikarya</taxon>
        <taxon>Ascomycota</taxon>
        <taxon>Pezizomycotina</taxon>
        <taxon>Dothideomycetes</taxon>
        <taxon>Dothideomycetidae</taxon>
        <taxon>Mycosphaerellales</taxon>
        <taxon>Mycosphaerellaceae</taxon>
        <taxon>Zasmidium</taxon>
    </lineage>
</organism>
<dbReference type="SUPFAM" id="SSF54593">
    <property type="entry name" value="Glyoxalase/Bleomycin resistance protein/Dihydroxybiphenyl dioxygenase"/>
    <property type="match status" value="1"/>
</dbReference>
<keyword evidence="1" id="KW-0479">Metal-binding</keyword>
<dbReference type="EMBL" id="JAXOVC010000004">
    <property type="protein sequence ID" value="KAK4503184.1"/>
    <property type="molecule type" value="Genomic_DNA"/>
</dbReference>
<keyword evidence="5" id="KW-1185">Reference proteome</keyword>
<dbReference type="InterPro" id="IPR029068">
    <property type="entry name" value="Glyas_Bleomycin-R_OHBP_Dase"/>
</dbReference>
<dbReference type="Gene3D" id="3.10.180.10">
    <property type="entry name" value="2,3-Dihydroxybiphenyl 1,2-Dioxygenase, domain 1"/>
    <property type="match status" value="2"/>
</dbReference>
<feature type="region of interest" description="Disordered" evidence="2">
    <location>
        <begin position="346"/>
        <end position="365"/>
    </location>
</feature>
<accession>A0ABR0ENL6</accession>
<evidence type="ECO:0000256" key="1">
    <source>
        <dbReference type="ARBA" id="ARBA00022723"/>
    </source>
</evidence>
<reference evidence="4 5" key="1">
    <citation type="journal article" date="2023" name="G3 (Bethesda)">
        <title>A chromosome-level genome assembly of Zasmidium syzygii isolated from banana leaves.</title>
        <authorList>
            <person name="van Westerhoven A.C."/>
            <person name="Mehrabi R."/>
            <person name="Talebi R."/>
            <person name="Steentjes M.B.F."/>
            <person name="Corcolon B."/>
            <person name="Chong P.A."/>
            <person name="Kema G.H.J."/>
            <person name="Seidl M.F."/>
        </authorList>
    </citation>
    <scope>NUCLEOTIDE SEQUENCE [LARGE SCALE GENOMIC DNA]</scope>
    <source>
        <strain evidence="4 5">P124</strain>
    </source>
</reference>
<dbReference type="InterPro" id="IPR037523">
    <property type="entry name" value="VOC_core"/>
</dbReference>
<evidence type="ECO:0000313" key="5">
    <source>
        <dbReference type="Proteomes" id="UP001305779"/>
    </source>
</evidence>
<evidence type="ECO:0000313" key="4">
    <source>
        <dbReference type="EMBL" id="KAK4503184.1"/>
    </source>
</evidence>
<name>A0ABR0ENL6_ZASCE</name>
<comment type="caution">
    <text evidence="4">The sequence shown here is derived from an EMBL/GenBank/DDBJ whole genome shotgun (WGS) entry which is preliminary data.</text>
</comment>
<evidence type="ECO:0000259" key="3">
    <source>
        <dbReference type="PROSITE" id="PS51819"/>
    </source>
</evidence>
<dbReference type="PANTHER" id="PTHR43048:SF3">
    <property type="entry name" value="METHYLMALONYL-COA EPIMERASE, MITOCHONDRIAL"/>
    <property type="match status" value="1"/>
</dbReference>
<gene>
    <name evidence="4" type="ORF">PRZ48_006612</name>
</gene>
<dbReference type="PANTHER" id="PTHR43048">
    <property type="entry name" value="METHYLMALONYL-COA EPIMERASE"/>
    <property type="match status" value="1"/>
</dbReference>
<protein>
    <recommendedName>
        <fullName evidence="3">VOC domain-containing protein</fullName>
    </recommendedName>
</protein>
<sequence length="365" mass="41061">MTTTAKMTVTFNKGESVQDTALAKHDLSQAEWRKLWGVDKSAQIKLVQLAFMQYQHPDLGVVKTFMLDFGMTPIKTPEQDVWFKGYGSDAYVYHARKGPAAFLGGAFAVETFQDLERAMAIPGTKVLTNGIEKMDYAPGGGSIVTITDPEGFPLSLVYGQEGREPDEMPPEIIMNDEVRKPRQRKFQRFTTGPAAVFRLGHYGLVVSNFERQSRFYATNFNLIPSTLLHIELPGAEKETKRMDVAMFAHIDRGAELVDHHSFFLAQAAPGGETHVHHSSFEIHDLDSQMMGHDWLKKQGYRSVWGIGRHIAGSQIFDYWRDPNDFMVEHYIDGDVVNEDTPVSRDLASSAQDAAWGPEVPEDFTR</sequence>
<dbReference type="Proteomes" id="UP001305779">
    <property type="component" value="Unassembled WGS sequence"/>
</dbReference>
<dbReference type="PROSITE" id="PS51819">
    <property type="entry name" value="VOC"/>
    <property type="match status" value="2"/>
</dbReference>
<dbReference type="InterPro" id="IPR004360">
    <property type="entry name" value="Glyas_Fos-R_dOase_dom"/>
</dbReference>
<evidence type="ECO:0000256" key="2">
    <source>
        <dbReference type="SAM" id="MobiDB-lite"/>
    </source>
</evidence>
<feature type="domain" description="VOC" evidence="3">
    <location>
        <begin position="48"/>
        <end position="159"/>
    </location>
</feature>
<dbReference type="Pfam" id="PF00903">
    <property type="entry name" value="Glyoxalase"/>
    <property type="match status" value="1"/>
</dbReference>
<dbReference type="InterPro" id="IPR051785">
    <property type="entry name" value="MMCE/EMCE_epimerase"/>
</dbReference>
<proteinExistence type="predicted"/>